<dbReference type="AlphaFoldDB" id="A0A5S6QL14"/>
<name>A0A5S6QL14_TRIMR</name>
<dbReference type="SUPFAM" id="SSF54928">
    <property type="entry name" value="RNA-binding domain, RBD"/>
    <property type="match status" value="1"/>
</dbReference>
<evidence type="ECO:0000313" key="2">
    <source>
        <dbReference type="Proteomes" id="UP000046395"/>
    </source>
</evidence>
<dbReference type="Proteomes" id="UP000046395">
    <property type="component" value="Unassembled WGS sequence"/>
</dbReference>
<dbReference type="InterPro" id="IPR035979">
    <property type="entry name" value="RBD_domain_sf"/>
</dbReference>
<sequence>MVEKCNALKGKLTDGGKTDKRFEVDFVDPNVMDKYASVGRILVPQEVNLMDKAVIMFSLTEYLALLSLVMAVLKRFCVLKHNRNKYRTPSFVRIVVAICHRRATPVKPSFVAESLDAFASCDDGHVTSQRFVGMTEYPKNSLASQNSHLSSVSATHYMHDDSMVPMNAAIERGELNREAELKNIKITHIDNELPDNVIRELLESHYCRFGPMNVQILKEGFNRTVYVNFESPQDARKAWKDAMTTVRELLGITARVDPAGLVKSPCPSVKEDKRSQSSSGFGVPAAGPDTSAGELWT</sequence>
<evidence type="ECO:0000256" key="1">
    <source>
        <dbReference type="SAM" id="MobiDB-lite"/>
    </source>
</evidence>
<keyword evidence="2" id="KW-1185">Reference proteome</keyword>
<dbReference type="GO" id="GO:0003676">
    <property type="term" value="F:nucleic acid binding"/>
    <property type="evidence" value="ECO:0007669"/>
    <property type="project" value="InterPro"/>
</dbReference>
<accession>A0A5S6QL14</accession>
<proteinExistence type="predicted"/>
<feature type="region of interest" description="Disordered" evidence="1">
    <location>
        <begin position="263"/>
        <end position="297"/>
    </location>
</feature>
<reference evidence="3" key="1">
    <citation type="submission" date="2019-12" db="UniProtKB">
        <authorList>
            <consortium name="WormBaseParasite"/>
        </authorList>
    </citation>
    <scope>IDENTIFICATION</scope>
</reference>
<evidence type="ECO:0000313" key="3">
    <source>
        <dbReference type="WBParaSite" id="TMUE_2000008036.1"/>
    </source>
</evidence>
<protein>
    <submittedName>
        <fullName evidence="3">RRM domain-containing protein</fullName>
    </submittedName>
</protein>
<dbReference type="WBParaSite" id="TMUE_2000008036.1">
    <property type="protein sequence ID" value="TMUE_2000008036.1"/>
    <property type="gene ID" value="WBGene00300135"/>
</dbReference>
<organism evidence="2 3">
    <name type="scientific">Trichuris muris</name>
    <name type="common">Mouse whipworm</name>
    <dbReference type="NCBI Taxonomy" id="70415"/>
    <lineage>
        <taxon>Eukaryota</taxon>
        <taxon>Metazoa</taxon>
        <taxon>Ecdysozoa</taxon>
        <taxon>Nematoda</taxon>
        <taxon>Enoplea</taxon>
        <taxon>Dorylaimia</taxon>
        <taxon>Trichinellida</taxon>
        <taxon>Trichuridae</taxon>
        <taxon>Trichuris</taxon>
    </lineage>
</organism>